<protein>
    <submittedName>
        <fullName evidence="1">Sterol esterase Tgl1p</fullName>
    </submittedName>
</protein>
<comment type="caution">
    <text evidence="1">The sequence shown here is derived from an EMBL/GenBank/DDBJ whole genome shotgun (WGS) entry which is preliminary data.</text>
</comment>
<keyword evidence="2" id="KW-1185">Reference proteome</keyword>
<dbReference type="Proteomes" id="UP001152531">
    <property type="component" value="Unassembled WGS sequence"/>
</dbReference>
<gene>
    <name evidence="1" type="ORF">CLIB1444_13S02696</name>
</gene>
<organism evidence="1 2">
    <name type="scientific">[Candida] jaroonii</name>
    <dbReference type="NCBI Taxonomy" id="467808"/>
    <lineage>
        <taxon>Eukaryota</taxon>
        <taxon>Fungi</taxon>
        <taxon>Dikarya</taxon>
        <taxon>Ascomycota</taxon>
        <taxon>Saccharomycotina</taxon>
        <taxon>Pichiomycetes</taxon>
        <taxon>Debaryomycetaceae</taxon>
        <taxon>Yamadazyma</taxon>
    </lineage>
</organism>
<proteinExistence type="predicted"/>
<name>A0ACA9YF71_9ASCO</name>
<evidence type="ECO:0000313" key="2">
    <source>
        <dbReference type="Proteomes" id="UP001152531"/>
    </source>
</evidence>
<dbReference type="EMBL" id="CALSDN010000013">
    <property type="protein sequence ID" value="CAH6723206.1"/>
    <property type="molecule type" value="Genomic_DNA"/>
</dbReference>
<sequence>MAIPFLGRLALYEYPLLVVSFTLAWLEYIISIITMFLPDSVIKLFTITTRQIYSLFNIAQGEKQYYYKGEDLTTEEHDVMTKLIYSDNIEQMAEIFGYTIDNHIVKTKDNYLLNIHRVSKPGPQRPSNGKIVYLHHGLLMCSEIWMTMLDKNLNLPLVLYDLGYDVWLGNNRGNKYCQKHIYHSVKSEQFWNFSLDEFAIFDIPNIIDYILTTSNINDKLTYIGFSQGTAQVFGSVSINNDLNEKIDQIIAISPATTPHGLYSKFLDIFVKASPNVIYLLFSRKVLMPSVLFWQRIMYPPLFNSSIDMSNYLLFNWKSLNISEVQKLCSYGHLYSTTSVKTVVHWFQIMKNKNFQMYFDRYNYSGYYQPMSYPLKNIKIPIHLIYGNQDSLVDINVMKNQLPTKSTTSVEVDGHEHLDNIWGSDIGDRVFKHVLHYLGEDKPNGSVQY</sequence>
<accession>A0ACA9YF71</accession>
<evidence type="ECO:0000313" key="1">
    <source>
        <dbReference type="EMBL" id="CAH6723206.1"/>
    </source>
</evidence>
<reference evidence="1" key="1">
    <citation type="submission" date="2022-06" db="EMBL/GenBank/DDBJ databases">
        <authorList>
            <person name="Legras J.-L."/>
            <person name="Devillers H."/>
            <person name="Grondin C."/>
        </authorList>
    </citation>
    <scope>NUCLEOTIDE SEQUENCE</scope>
    <source>
        <strain evidence="1">CLIB 1444</strain>
    </source>
</reference>